<dbReference type="Pfam" id="PF10011">
    <property type="entry name" value="DUF2254"/>
    <property type="match status" value="1"/>
</dbReference>
<dbReference type="HOGENOM" id="CLU_032303_0_1_6"/>
<dbReference type="Proteomes" id="UP000008793">
    <property type="component" value="Plasmid pEB170"/>
</dbReference>
<evidence type="ECO:0000313" key="2">
    <source>
        <dbReference type="Proteomes" id="UP000008793"/>
    </source>
</evidence>
<dbReference type="RefSeq" id="WP_013199854.1">
    <property type="nucleotide sequence ID" value="NC_014305.1"/>
</dbReference>
<evidence type="ECO:0000313" key="1">
    <source>
        <dbReference type="EMBL" id="CAX53487.1"/>
    </source>
</evidence>
<protein>
    <recommendedName>
        <fullName evidence="3">DUF2254 domain-containing protein</fullName>
    </recommendedName>
</protein>
<evidence type="ECO:0008006" key="3">
    <source>
        <dbReference type="Google" id="ProtNLM"/>
    </source>
</evidence>
<dbReference type="InterPro" id="IPR018723">
    <property type="entry name" value="DUF2254_membrane"/>
</dbReference>
<name>D8MJN9_ERWBE</name>
<dbReference type="AlphaFoldDB" id="D8MJN9"/>
<gene>
    <name evidence="1" type="ordered locus">EbC_pEb17200340</name>
</gene>
<dbReference type="KEGG" id="ebi:EbC_pEb17200340"/>
<dbReference type="GeneID" id="90509847"/>
<dbReference type="EMBL" id="FP236830">
    <property type="protein sequence ID" value="CAX53487.1"/>
    <property type="molecule type" value="Genomic_DNA"/>
</dbReference>
<proteinExistence type="predicted"/>
<accession>D8MJN9</accession>
<keyword evidence="2" id="KW-1185">Reference proteome</keyword>
<sequence length="277" mass="31011">MLIVLTLLRWIQYLAHFGRMGETTERVELATHAALTHRQNNPYLGGTPWGRHITLPGNRRPVHNKEIGYIQHIDMPALSAYASAMGCEIYIPCQPGAFVDPATPLLWLVPTPDTYDESRLINCFTVDAERSFDQDPRFGLSVLSEIASRALSPAVNDPGTAIDVIGRAVRLLAIWDTQYQQSAAVDYPQLFIKPLETRDLLNDVFNPIARDGAAIIEVQIRLQKALKTLEKMTPLTYSIPARQQSCRALERARMSLGLEKEIKCLEQIVSGKEDECA</sequence>
<keyword evidence="1" id="KW-0614">Plasmid</keyword>
<organism evidence="2">
    <name type="scientific">Erwinia billingiae (strain Eb661)</name>
    <dbReference type="NCBI Taxonomy" id="634500"/>
    <lineage>
        <taxon>Bacteria</taxon>
        <taxon>Pseudomonadati</taxon>
        <taxon>Pseudomonadota</taxon>
        <taxon>Gammaproteobacteria</taxon>
        <taxon>Enterobacterales</taxon>
        <taxon>Erwiniaceae</taxon>
        <taxon>Erwinia</taxon>
    </lineage>
</organism>
<geneLocation type="plasmid" evidence="1 2">
    <name>pEB170</name>
</geneLocation>
<reference evidence="1 2" key="1">
    <citation type="journal article" date="2010" name="BMC Genomics">
        <title>Genome comparison of the epiphytic bacteria Erwinia billingiae and E. tasmaniensis with the pear pathogen E. pyrifoliae.</title>
        <authorList>
            <person name="Kube M."/>
            <person name="Migdoll A.M."/>
            <person name="Gehring I."/>
            <person name="Heitmann K."/>
            <person name="Mayer Y."/>
            <person name="Kuhl H."/>
            <person name="Knaust F."/>
            <person name="Geider K."/>
            <person name="Reinhardt R."/>
        </authorList>
    </citation>
    <scope>NUCLEOTIDE SEQUENCE [LARGE SCALE GENOMIC DNA]</scope>
    <source>
        <strain evidence="1 2">Eb661</strain>
        <plasmid evidence="1">pEB170</plasmid>
    </source>
</reference>